<reference evidence="1 2" key="1">
    <citation type="journal article" date="2019" name="Sci. Rep.">
        <title>Orb-weaving spider Araneus ventricosus genome elucidates the spidroin gene catalogue.</title>
        <authorList>
            <person name="Kono N."/>
            <person name="Nakamura H."/>
            <person name="Ohtoshi R."/>
            <person name="Moran D.A.P."/>
            <person name="Shinohara A."/>
            <person name="Yoshida Y."/>
            <person name="Fujiwara M."/>
            <person name="Mori M."/>
            <person name="Tomita M."/>
            <person name="Arakawa K."/>
        </authorList>
    </citation>
    <scope>NUCLEOTIDE SEQUENCE [LARGE SCALE GENOMIC DNA]</scope>
</reference>
<dbReference type="EMBL" id="BGPR01194075">
    <property type="protein sequence ID" value="GBM99493.1"/>
    <property type="molecule type" value="Genomic_DNA"/>
</dbReference>
<sequence>MRTIPEPEPHPNCMSFHFAGQHLVLDGFNVHHACTDDLYYHVHMYT</sequence>
<protein>
    <submittedName>
        <fullName evidence="1">Uncharacterized protein</fullName>
    </submittedName>
</protein>
<evidence type="ECO:0000313" key="1">
    <source>
        <dbReference type="EMBL" id="GBM99493.1"/>
    </source>
</evidence>
<accession>A0A4Y2K9W6</accession>
<name>A0A4Y2K9W6_ARAVE</name>
<comment type="caution">
    <text evidence="1">The sequence shown here is derived from an EMBL/GenBank/DDBJ whole genome shotgun (WGS) entry which is preliminary data.</text>
</comment>
<keyword evidence="2" id="KW-1185">Reference proteome</keyword>
<dbReference type="Proteomes" id="UP000499080">
    <property type="component" value="Unassembled WGS sequence"/>
</dbReference>
<proteinExistence type="predicted"/>
<gene>
    <name evidence="1" type="ORF">AVEN_107695_1</name>
</gene>
<dbReference type="AlphaFoldDB" id="A0A4Y2K9W6"/>
<feature type="non-terminal residue" evidence="1">
    <location>
        <position position="46"/>
    </location>
</feature>
<organism evidence="1 2">
    <name type="scientific">Araneus ventricosus</name>
    <name type="common">Orbweaver spider</name>
    <name type="synonym">Epeira ventricosa</name>
    <dbReference type="NCBI Taxonomy" id="182803"/>
    <lineage>
        <taxon>Eukaryota</taxon>
        <taxon>Metazoa</taxon>
        <taxon>Ecdysozoa</taxon>
        <taxon>Arthropoda</taxon>
        <taxon>Chelicerata</taxon>
        <taxon>Arachnida</taxon>
        <taxon>Araneae</taxon>
        <taxon>Araneomorphae</taxon>
        <taxon>Entelegynae</taxon>
        <taxon>Araneoidea</taxon>
        <taxon>Araneidae</taxon>
        <taxon>Araneus</taxon>
    </lineage>
</organism>
<evidence type="ECO:0000313" key="2">
    <source>
        <dbReference type="Proteomes" id="UP000499080"/>
    </source>
</evidence>